<dbReference type="GO" id="GO:1902975">
    <property type="term" value="P:mitotic DNA replication initiation"/>
    <property type="evidence" value="ECO:0007669"/>
    <property type="project" value="InterPro"/>
</dbReference>
<dbReference type="InterPro" id="IPR024647">
    <property type="entry name" value="DNA_pol_a_cat_su_N"/>
</dbReference>
<evidence type="ECO:0000256" key="10">
    <source>
        <dbReference type="ARBA" id="ARBA00022741"/>
    </source>
</evidence>
<dbReference type="GO" id="GO:0003697">
    <property type="term" value="F:single-stranded DNA binding"/>
    <property type="evidence" value="ECO:0007669"/>
    <property type="project" value="TreeGrafter"/>
</dbReference>
<feature type="compositionally biased region" description="Acidic residues" evidence="22">
    <location>
        <begin position="90"/>
        <end position="101"/>
    </location>
</feature>
<comment type="subcellular location">
    <subcellularLocation>
        <location evidence="1">Nucleus</location>
    </subcellularLocation>
</comment>
<organism evidence="24 25">
    <name type="scientific">Ancylostoma ceylanicum</name>
    <dbReference type="NCBI Taxonomy" id="53326"/>
    <lineage>
        <taxon>Eukaryota</taxon>
        <taxon>Metazoa</taxon>
        <taxon>Ecdysozoa</taxon>
        <taxon>Nematoda</taxon>
        <taxon>Chromadorea</taxon>
        <taxon>Rhabditida</taxon>
        <taxon>Rhabditina</taxon>
        <taxon>Rhabditomorpha</taxon>
        <taxon>Strongyloidea</taxon>
        <taxon>Ancylostomatidae</taxon>
        <taxon>Ancylostomatinae</taxon>
        <taxon>Ancylostoma</taxon>
    </lineage>
</organism>
<feature type="compositionally biased region" description="Basic and acidic residues" evidence="22">
    <location>
        <begin position="8"/>
        <end position="20"/>
    </location>
</feature>
<dbReference type="Gene3D" id="3.40.50.410">
    <property type="entry name" value="von Willebrand factor, type A domain"/>
    <property type="match status" value="1"/>
</dbReference>
<feature type="region of interest" description="Disordered" evidence="22">
    <location>
        <begin position="77"/>
        <end position="272"/>
    </location>
</feature>
<dbReference type="PROSITE" id="PS00116">
    <property type="entry name" value="DNA_POLYMERASE_B"/>
    <property type="match status" value="1"/>
</dbReference>
<dbReference type="CDD" id="cd00788">
    <property type="entry name" value="KU70"/>
    <property type="match status" value="1"/>
</dbReference>
<dbReference type="GO" id="GO:0016787">
    <property type="term" value="F:hydrolase activity"/>
    <property type="evidence" value="ECO:0007669"/>
    <property type="project" value="UniProtKB-KW"/>
</dbReference>
<keyword evidence="6" id="KW-0808">Transferase</keyword>
<evidence type="ECO:0000256" key="17">
    <source>
        <dbReference type="ARBA" id="ARBA00022932"/>
    </source>
</evidence>
<keyword evidence="14" id="KW-0347">Helicase</keyword>
<keyword evidence="17" id="KW-0239">DNA-directed DNA polymerase</keyword>
<comment type="similarity">
    <text evidence="3">Belongs to the DNA polymerase type-B family.</text>
</comment>
<feature type="compositionally biased region" description="Low complexity" evidence="22">
    <location>
        <begin position="167"/>
        <end position="179"/>
    </location>
</feature>
<protein>
    <recommendedName>
        <fullName evidence="5">DNA polymerase alpha catalytic subunit</fullName>
        <ecNumber evidence="4">2.7.7.7</ecNumber>
    </recommendedName>
</protein>
<evidence type="ECO:0000256" key="14">
    <source>
        <dbReference type="ARBA" id="ARBA00022806"/>
    </source>
</evidence>
<dbReference type="InterPro" id="IPR015088">
    <property type="entry name" value="Znf_DNA-dir_DNA_pol_B_alpha"/>
</dbReference>
<dbReference type="InterPro" id="IPR047087">
    <property type="entry name" value="KU70_core_dom"/>
</dbReference>
<evidence type="ECO:0000256" key="2">
    <source>
        <dbReference type="ARBA" id="ARBA00005240"/>
    </source>
</evidence>
<dbReference type="Proteomes" id="UP000024635">
    <property type="component" value="Unassembled WGS sequence"/>
</dbReference>
<evidence type="ECO:0000313" key="24">
    <source>
        <dbReference type="EMBL" id="EYC39593.1"/>
    </source>
</evidence>
<dbReference type="InterPro" id="IPR005160">
    <property type="entry name" value="Ku_C"/>
</dbReference>
<feature type="compositionally biased region" description="Low complexity" evidence="22">
    <location>
        <begin position="254"/>
        <end position="272"/>
    </location>
</feature>
<dbReference type="InterPro" id="IPR036465">
    <property type="entry name" value="vWFA_dom_sf"/>
</dbReference>
<dbReference type="NCBIfam" id="TIGR00592">
    <property type="entry name" value="pol2"/>
    <property type="match status" value="1"/>
</dbReference>
<dbReference type="InterPro" id="IPR006134">
    <property type="entry name" value="DNA-dir_DNA_pol_B_multi_dom"/>
</dbReference>
<dbReference type="InterPro" id="IPR023211">
    <property type="entry name" value="DNA_pol_palm_dom_sf"/>
</dbReference>
<feature type="domain" description="Ku" evidence="23">
    <location>
        <begin position="1805"/>
        <end position="1955"/>
    </location>
</feature>
<evidence type="ECO:0000256" key="3">
    <source>
        <dbReference type="ARBA" id="ARBA00005755"/>
    </source>
</evidence>
<evidence type="ECO:0000256" key="15">
    <source>
        <dbReference type="ARBA" id="ARBA00022833"/>
    </source>
</evidence>
<dbReference type="InterPro" id="IPR017964">
    <property type="entry name" value="DNA-dir_DNA_pol_B_CS"/>
</dbReference>
<dbReference type="Gene3D" id="4.10.970.10">
    <property type="entry name" value="Ku70, bridge and pillars"/>
    <property type="match status" value="1"/>
</dbReference>
<keyword evidence="7" id="KW-0548">Nucleotidyltransferase</keyword>
<dbReference type="InterPro" id="IPR006164">
    <property type="entry name" value="DNA_bd_Ku70/Ku80"/>
</dbReference>
<dbReference type="InterPro" id="IPR027388">
    <property type="entry name" value="Ku70_bridge/pillars_dom_sf"/>
</dbReference>
<dbReference type="Gene3D" id="1.10.720.30">
    <property type="entry name" value="SAP domain"/>
    <property type="match status" value="1"/>
</dbReference>
<dbReference type="CDD" id="cd05532">
    <property type="entry name" value="POLBc_alpha"/>
    <property type="match status" value="1"/>
</dbReference>
<dbReference type="Pfam" id="PF08996">
    <property type="entry name" value="zf-DNA_Pol"/>
    <property type="match status" value="1"/>
</dbReference>
<dbReference type="GO" id="GO:0008270">
    <property type="term" value="F:zinc ion binding"/>
    <property type="evidence" value="ECO:0007669"/>
    <property type="project" value="UniProtKB-KW"/>
</dbReference>
<dbReference type="InterPro" id="IPR016194">
    <property type="entry name" value="SPOC-like_C_dom_sf"/>
</dbReference>
<keyword evidence="21" id="KW-0539">Nucleus</keyword>
<dbReference type="Gene3D" id="3.30.70.2820">
    <property type="match status" value="1"/>
</dbReference>
<keyword evidence="25" id="KW-1185">Reference proteome</keyword>
<keyword evidence="12" id="KW-0863">Zinc-finger</keyword>
<dbReference type="Gene3D" id="1.10.132.60">
    <property type="entry name" value="DNA polymerase family B, C-terminal domain"/>
    <property type="match status" value="1"/>
</dbReference>
<dbReference type="GO" id="GO:0006272">
    <property type="term" value="P:leading strand elongation"/>
    <property type="evidence" value="ECO:0007669"/>
    <property type="project" value="TreeGrafter"/>
</dbReference>
<dbReference type="InterPro" id="IPR006172">
    <property type="entry name" value="DNA-dir_DNA_pol_B"/>
</dbReference>
<dbReference type="GO" id="GO:0005658">
    <property type="term" value="C:alpha DNA polymerase:primase complex"/>
    <property type="evidence" value="ECO:0007669"/>
    <property type="project" value="TreeGrafter"/>
</dbReference>
<reference evidence="25" key="1">
    <citation type="journal article" date="2015" name="Nat. Genet.">
        <title>The genome and transcriptome of the zoonotic hookworm Ancylostoma ceylanicum identify infection-specific gene families.</title>
        <authorList>
            <person name="Schwarz E.M."/>
            <person name="Hu Y."/>
            <person name="Antoshechkin I."/>
            <person name="Miller M.M."/>
            <person name="Sternberg P.W."/>
            <person name="Aroian R.V."/>
        </authorList>
    </citation>
    <scope>NUCLEOTIDE SEQUENCE</scope>
    <source>
        <strain evidence="25">HY135</strain>
    </source>
</reference>
<evidence type="ECO:0000256" key="12">
    <source>
        <dbReference type="ARBA" id="ARBA00022771"/>
    </source>
</evidence>
<keyword evidence="13" id="KW-0378">Hydrolase</keyword>
<dbReference type="Gene3D" id="3.90.1600.10">
    <property type="entry name" value="Palm domain of DNA polymerase"/>
    <property type="match status" value="2"/>
</dbReference>
<evidence type="ECO:0000256" key="11">
    <source>
        <dbReference type="ARBA" id="ARBA00022763"/>
    </source>
</evidence>
<dbReference type="Pfam" id="PF00136">
    <property type="entry name" value="DNA_pol_B"/>
    <property type="match status" value="1"/>
</dbReference>
<dbReference type="STRING" id="53326.A0A016WKR0"/>
<dbReference type="GO" id="GO:0003688">
    <property type="term" value="F:DNA replication origin binding"/>
    <property type="evidence" value="ECO:0007669"/>
    <property type="project" value="TreeGrafter"/>
</dbReference>
<dbReference type="SMART" id="SM00486">
    <property type="entry name" value="POLBc"/>
    <property type="match status" value="1"/>
</dbReference>
<dbReference type="Pfam" id="PF03104">
    <property type="entry name" value="DNA_pol_B_exo1"/>
    <property type="match status" value="1"/>
</dbReference>
<dbReference type="OrthoDB" id="6755010at2759"/>
<evidence type="ECO:0000313" key="25">
    <source>
        <dbReference type="Proteomes" id="UP000024635"/>
    </source>
</evidence>
<comment type="caution">
    <text evidence="24">The sequence shown here is derived from an EMBL/GenBank/DDBJ whole genome shotgun (WGS) entry which is preliminary data.</text>
</comment>
<dbReference type="Gene3D" id="2.40.290.10">
    <property type="match status" value="1"/>
</dbReference>
<proteinExistence type="inferred from homology"/>
<name>A0A016WKR0_9BILA</name>
<feature type="compositionally biased region" description="Basic and acidic residues" evidence="22">
    <location>
        <begin position="27"/>
        <end position="41"/>
    </location>
</feature>
<dbReference type="Pfam" id="PF03730">
    <property type="entry name" value="Ku_C"/>
    <property type="match status" value="1"/>
</dbReference>
<keyword evidence="20" id="KW-0234">DNA repair</keyword>
<keyword evidence="18" id="KW-0238">DNA-binding</keyword>
<keyword evidence="16" id="KW-0067">ATP-binding</keyword>
<dbReference type="EMBL" id="JARK01000250">
    <property type="protein sequence ID" value="EYC39593.1"/>
    <property type="molecule type" value="Genomic_DNA"/>
</dbReference>
<keyword evidence="19" id="KW-0233">DNA recombination</keyword>
<dbReference type="SMART" id="SM00559">
    <property type="entry name" value="Ku78"/>
    <property type="match status" value="1"/>
</dbReference>
<dbReference type="GO" id="GO:0006303">
    <property type="term" value="P:double-strand break repair via nonhomologous end joining"/>
    <property type="evidence" value="ECO:0007669"/>
    <property type="project" value="InterPro"/>
</dbReference>
<dbReference type="SUPFAM" id="SSF56672">
    <property type="entry name" value="DNA/RNA polymerases"/>
    <property type="match status" value="1"/>
</dbReference>
<evidence type="ECO:0000256" key="9">
    <source>
        <dbReference type="ARBA" id="ARBA00022723"/>
    </source>
</evidence>
<dbReference type="EC" id="2.7.7.7" evidence="4"/>
<evidence type="ECO:0000259" key="23">
    <source>
        <dbReference type="SMART" id="SM00559"/>
    </source>
</evidence>
<keyword evidence="9" id="KW-0479">Metal-binding</keyword>
<feature type="region of interest" description="Disordered" evidence="22">
    <location>
        <begin position="1"/>
        <end position="41"/>
    </location>
</feature>
<dbReference type="Gene3D" id="1.10.3200.20">
    <property type="entry name" value="DNA Polymerase alpha, zinc finger"/>
    <property type="match status" value="1"/>
</dbReference>
<evidence type="ECO:0000256" key="18">
    <source>
        <dbReference type="ARBA" id="ARBA00023125"/>
    </source>
</evidence>
<dbReference type="PANTHER" id="PTHR45861">
    <property type="entry name" value="DNA POLYMERASE ALPHA CATALYTIC SUBUNIT"/>
    <property type="match status" value="1"/>
</dbReference>
<dbReference type="SUPFAM" id="SSF53098">
    <property type="entry name" value="Ribonuclease H-like"/>
    <property type="match status" value="1"/>
</dbReference>
<evidence type="ECO:0000256" key="4">
    <source>
        <dbReference type="ARBA" id="ARBA00012417"/>
    </source>
</evidence>
<dbReference type="InterPro" id="IPR012337">
    <property type="entry name" value="RNaseH-like_sf"/>
</dbReference>
<evidence type="ECO:0000256" key="22">
    <source>
        <dbReference type="SAM" id="MobiDB-lite"/>
    </source>
</evidence>
<accession>A0A016WKR0</accession>
<evidence type="ECO:0000256" key="20">
    <source>
        <dbReference type="ARBA" id="ARBA00023204"/>
    </source>
</evidence>
<gene>
    <name evidence="24" type="primary">Acey_s0650.g1135</name>
    <name evidence="24" type="synonym">Acey-Y47D3A.29</name>
    <name evidence="24" type="ORF">Y032_0650g1135</name>
</gene>
<evidence type="ECO:0000256" key="8">
    <source>
        <dbReference type="ARBA" id="ARBA00022705"/>
    </source>
</evidence>
<feature type="compositionally biased region" description="Basic and acidic residues" evidence="22">
    <location>
        <begin position="113"/>
        <end position="122"/>
    </location>
</feature>
<dbReference type="Pfam" id="PF03731">
    <property type="entry name" value="Ku_N"/>
    <property type="match status" value="1"/>
</dbReference>
<feature type="compositionally biased region" description="Basic and acidic residues" evidence="22">
    <location>
        <begin position="130"/>
        <end position="143"/>
    </location>
</feature>
<dbReference type="Pfam" id="PF02735">
    <property type="entry name" value="Ku"/>
    <property type="match status" value="1"/>
</dbReference>
<dbReference type="GO" id="GO:0005524">
    <property type="term" value="F:ATP binding"/>
    <property type="evidence" value="ECO:0007669"/>
    <property type="project" value="UniProtKB-KW"/>
</dbReference>
<evidence type="ECO:0000256" key="21">
    <source>
        <dbReference type="ARBA" id="ARBA00023242"/>
    </source>
</evidence>
<dbReference type="SUPFAM" id="SSF100939">
    <property type="entry name" value="SPOC domain-like"/>
    <property type="match status" value="1"/>
</dbReference>
<dbReference type="InterPro" id="IPR043502">
    <property type="entry name" value="DNA/RNA_pol_sf"/>
</dbReference>
<dbReference type="InterPro" id="IPR005161">
    <property type="entry name" value="Ku_N"/>
</dbReference>
<dbReference type="GO" id="GO:0003682">
    <property type="term" value="F:chromatin binding"/>
    <property type="evidence" value="ECO:0007669"/>
    <property type="project" value="TreeGrafter"/>
</dbReference>
<dbReference type="InterPro" id="IPR036361">
    <property type="entry name" value="SAP_dom_sf"/>
</dbReference>
<dbReference type="Gene3D" id="2.40.50.730">
    <property type="match status" value="1"/>
</dbReference>
<dbReference type="CDD" id="cd05776">
    <property type="entry name" value="DNA_polB_alpha_exo"/>
    <property type="match status" value="1"/>
</dbReference>
<dbReference type="GO" id="GO:0006273">
    <property type="term" value="P:lagging strand elongation"/>
    <property type="evidence" value="ECO:0007669"/>
    <property type="project" value="TreeGrafter"/>
</dbReference>
<evidence type="ECO:0000256" key="1">
    <source>
        <dbReference type="ARBA" id="ARBA00004123"/>
    </source>
</evidence>
<keyword evidence="15" id="KW-0862">Zinc</keyword>
<sequence length="2140" mass="242330">MSDAENEVECRRSSRRRESARQQSRRSALEAMKEARRSGKAHRVDLDSLIGNVYEEVDEDEYNEIVRKRQAADFVVDDDGSGYVDHGADIFDDEEDEEDDMVDRKSKKKRKDKKDPTQKKGLDSYFAPAAHDRGKVKDDTEVKLDDDEDLKDMLAGINDEALEMDFSSQPSPAPTSSSTRNPFKREASPTIAPRKVKVMKLATPTARSVPPPIRHAQAVPQNSVKAEVQVDDDDDYGAPDFDDYYEPPPPAAPLSPKAAKSPKKVANSAPSVEVKAEVKKEVEEMQVEPSSLVEDTKPVPKPTPQVMLSAADWDDSQEAADEPAVEVVAGSEAFYVKEDGQQMIRMYWLDAFEDPVKHSGTVYLFGRVNVSGNKWASCCVTVKNIFRQVFFLPRDTKFVRGASTNEQVKDADVFEEVKVMMKRHCGTASFKCRQARKRFMHDGTISGEHSSDEVKVIEVQYESNHPKLPTDLSGETFSAVFNTTTTAMERLLVEKAMMGPGWVDVTNYTEVTAKQSYCDYEFSVDMERMRNLNYNSAITQAAPPVRMLVLNVLTTLNDKKENEICMISMLYNPACNLSNPSTDQKDLHRLCMFTKPYGGTLPFDIKDQLNRRGLSDIVLTAGNEKALLSLFLAKVHKYEPDIIVGHDLSASISVLVSRMDKLKVANWSRTSRLKRTINVGKVAHNKAGQWELTAGRMLVDSRLSAMELVRSRSYDLSELVTQLLGVHRENIYANEVAAKFSSSQQLLNLIQWSWMDPWFSLRVIAQINALQLAVQITNIVGGVTSRTLMGGRAERNEYLLLHAFNKANYIAPNKYQPSFRKGKHEKEVKNEDGENADDNEADGKSKNKAQYSGGLVLEPKKGLYDTLILLLDFNSLYPSIIQEYNICFTTVAHTKDGDDLPDIPSSSLAEGILPCEIRGLVERRRQVKSLMKEAPESKKKQYDIRQMALKLTANSMYGCLGFQQSRFYAKPLAALITSKGREILMHTKDLVEKLGYSVVYGDTDSIMINTNSTDLKQAKKLGFEIKRQVNQCHRLLELELDGVFKRMLLLKKKKYAALTVNPDNELDTKKELKGLDIVRRDWSQLAKEAGNAVVDLILDPKLSRDELVAEIHESLQKLRARLDKGMDTKLFEISKQLTRNPKDYHDLKSQPHAAVAMRLNETGKFSLRHGDIVEYIICEDGTTNSAMQRAYHRTELESNPELKIDLHYYLAQQVHPVVSRLCAPIEETDAVRIAEALGMDSTSYRRSAAAHASDAAAAEDEWAWQGPITYDHCEALTFTCPSTGCGNVLRIRKAVEEQGSTFKLSLEACDKCGAELSPYSAYICNRVEDALREFVARHLSSCFKCDDAVCEFRTKVHLMKWCREGLECPKCPGGVLRKEYSAKDLFDQEMFLKQVVDVPTALQELKPEQQRSIQTKPGFASTMALYNNLSAIVARYLDRNAYSKVDLAFIFAPMMKIAPYPLNMDDESDDFEFGSTSESNKKYTIFWIDGGANMFEGGEDCDFRRAIKAVFTQLLKIGCSGSRTHRYGLFIANTAKSETHSPGAVKHCVEWFDLKVRSDHESGEDQRRVCALKEFIDEENIKAAFDERFEGHCKCDLSTLLWYSRKIFMEQGVSQRQQTIVYITNDTNPFEENWATQIEGYFTRMKKGVNSFRHQKGKRTMGDFSVVLLRKEDDDDDEAFEKDTRVWRQLDPNIGASSTIEDLETQVFQKTFSLRAFSNIPFELGPGVKFSVAVYALASEARPPAKEYLDYDTENPLEKRQVWVPHDDAKKQTSTQKAHDEPEVKEEMETDVLEDTKWLEQEVESRMRAKFELKKAIKIGGECIVSEQHELEELGRFDAKGIVLLGFKPISEINFENHIQPSRFIYPDESNVLGSACLYRALLERCWQRKMAMICRFCSRSNQKVRLVALVPHMSEKSESRSDAIRDYDFDGFHVVFLPFAEDVRNVSEKMKCPQGDWPKRGTSYMFYRFNSEGGRASTSDVGVASAFVKKLTGSYTPSQYENPRLQSFYAMIIENVVGEQIVKPTDTLLPYHARPEWAERVKKEMGNLVKHFNLEELDKMATPTGRKRGDDTPNNGVRAKKAKVDVAEMDTRELAEKGMLESLTVAQLRAAIGEHLSCAVKQGTRKAEMVEMLKKYFKV</sequence>
<keyword evidence="8" id="KW-0235">DNA replication</keyword>
<dbReference type="SUPFAM" id="SSF53300">
    <property type="entry name" value="vWA-like"/>
    <property type="match status" value="1"/>
</dbReference>
<evidence type="ECO:0000256" key="16">
    <source>
        <dbReference type="ARBA" id="ARBA00022840"/>
    </source>
</evidence>
<dbReference type="Gene3D" id="1.10.1600.10">
    <property type="match status" value="1"/>
</dbReference>
<dbReference type="PANTHER" id="PTHR45861:SF1">
    <property type="entry name" value="DNA POLYMERASE ALPHA CATALYTIC SUBUNIT"/>
    <property type="match status" value="1"/>
</dbReference>
<keyword evidence="10" id="KW-0547">Nucleotide-binding</keyword>
<dbReference type="InterPro" id="IPR042087">
    <property type="entry name" value="DNA_pol_B_thumb"/>
</dbReference>
<dbReference type="Gene3D" id="3.30.420.10">
    <property type="entry name" value="Ribonuclease H-like superfamily/Ribonuclease H"/>
    <property type="match status" value="1"/>
</dbReference>
<dbReference type="InterPro" id="IPR038256">
    <property type="entry name" value="Pol_alpha_znc_sf"/>
</dbReference>
<comment type="similarity">
    <text evidence="2">Belongs to the ku70 family.</text>
</comment>
<dbReference type="InterPro" id="IPR006133">
    <property type="entry name" value="DNA-dir_DNA_pol_B_exonuc"/>
</dbReference>
<dbReference type="InterPro" id="IPR036397">
    <property type="entry name" value="RNaseH_sf"/>
</dbReference>
<dbReference type="Pfam" id="PF12254">
    <property type="entry name" value="DNA_pol_alpha_N"/>
    <property type="match status" value="1"/>
</dbReference>
<evidence type="ECO:0000256" key="7">
    <source>
        <dbReference type="ARBA" id="ARBA00022695"/>
    </source>
</evidence>
<keyword evidence="11" id="KW-0227">DNA damage</keyword>
<evidence type="ECO:0000256" key="13">
    <source>
        <dbReference type="ARBA" id="ARBA00022801"/>
    </source>
</evidence>
<feature type="compositionally biased region" description="Acidic residues" evidence="22">
    <location>
        <begin position="229"/>
        <end position="245"/>
    </location>
</feature>
<evidence type="ECO:0000256" key="6">
    <source>
        <dbReference type="ARBA" id="ARBA00022679"/>
    </source>
</evidence>
<dbReference type="GO" id="GO:0003887">
    <property type="term" value="F:DNA-directed DNA polymerase activity"/>
    <property type="evidence" value="ECO:0007669"/>
    <property type="project" value="UniProtKB-KW"/>
</dbReference>
<evidence type="ECO:0000256" key="19">
    <source>
        <dbReference type="ARBA" id="ARBA00023172"/>
    </source>
</evidence>
<dbReference type="GO" id="GO:0006310">
    <property type="term" value="P:DNA recombination"/>
    <property type="evidence" value="ECO:0007669"/>
    <property type="project" value="UniProtKB-KW"/>
</dbReference>
<feature type="region of interest" description="Disordered" evidence="22">
    <location>
        <begin position="815"/>
        <end position="847"/>
    </location>
</feature>
<dbReference type="PRINTS" id="PR00106">
    <property type="entry name" value="DNAPOLB"/>
</dbReference>
<dbReference type="InterPro" id="IPR045846">
    <property type="entry name" value="POLBc_alpha"/>
</dbReference>
<evidence type="ECO:0000256" key="5">
    <source>
        <dbReference type="ARBA" id="ARBA00017212"/>
    </source>
</evidence>
<dbReference type="GO" id="GO:0003678">
    <property type="term" value="F:DNA helicase activity"/>
    <property type="evidence" value="ECO:0007669"/>
    <property type="project" value="InterPro"/>
</dbReference>